<dbReference type="eggNOG" id="COG1324">
    <property type="taxonomic scope" value="Bacteria"/>
</dbReference>
<dbReference type="PANTHER" id="PTHR23419:SF8">
    <property type="entry name" value="FI09726P"/>
    <property type="match status" value="1"/>
</dbReference>
<dbReference type="SUPFAM" id="SSF54913">
    <property type="entry name" value="GlnB-like"/>
    <property type="match status" value="1"/>
</dbReference>
<dbReference type="AlphaFoldDB" id="D2R4F3"/>
<evidence type="ECO:0000256" key="1">
    <source>
        <dbReference type="ARBA" id="ARBA00010169"/>
    </source>
</evidence>
<proteinExistence type="inferred from homology"/>
<keyword evidence="3" id="KW-1185">Reference proteome</keyword>
<evidence type="ECO:0000313" key="3">
    <source>
        <dbReference type="Proteomes" id="UP000001887"/>
    </source>
</evidence>
<sequence length="109" mass="12028">MSGEVWQVITTTADEQDAKKLAQAALEKRLAACVQIGGPVESSYWWNGRIESAREFVCVFKTTSAAYPKLEKLLLELHPYEEPEIVATPAVAVSSGYSKWIAAQLKQKA</sequence>
<dbReference type="Proteomes" id="UP000001887">
    <property type="component" value="Chromosome"/>
</dbReference>
<dbReference type="Pfam" id="PF03091">
    <property type="entry name" value="CutA1"/>
    <property type="match status" value="1"/>
</dbReference>
<dbReference type="HOGENOM" id="CLU_098807_3_1_0"/>
<dbReference type="InterPro" id="IPR011322">
    <property type="entry name" value="N-reg_PII-like_a/b"/>
</dbReference>
<accession>D2R4F3</accession>
<dbReference type="GO" id="GO:0005507">
    <property type="term" value="F:copper ion binding"/>
    <property type="evidence" value="ECO:0007669"/>
    <property type="project" value="TreeGrafter"/>
</dbReference>
<dbReference type="OrthoDB" id="37622at2"/>
<dbReference type="PANTHER" id="PTHR23419">
    <property type="entry name" value="DIVALENT CATION TOLERANCE CUTA-RELATED"/>
    <property type="match status" value="1"/>
</dbReference>
<dbReference type="Gene3D" id="3.30.70.120">
    <property type="match status" value="1"/>
</dbReference>
<dbReference type="KEGG" id="psl:Psta_0614"/>
<evidence type="ECO:0000313" key="2">
    <source>
        <dbReference type="EMBL" id="ADB15301.1"/>
    </source>
</evidence>
<gene>
    <name evidence="2" type="ordered locus">Psta_0614</name>
</gene>
<dbReference type="InterPro" id="IPR004323">
    <property type="entry name" value="Ion_tolerance_CutA"/>
</dbReference>
<dbReference type="GO" id="GO:0010038">
    <property type="term" value="P:response to metal ion"/>
    <property type="evidence" value="ECO:0007669"/>
    <property type="project" value="InterPro"/>
</dbReference>
<organism evidence="2 3">
    <name type="scientific">Pirellula staleyi (strain ATCC 27377 / DSM 6068 / ICPB 4128)</name>
    <name type="common">Pirella staleyi</name>
    <dbReference type="NCBI Taxonomy" id="530564"/>
    <lineage>
        <taxon>Bacteria</taxon>
        <taxon>Pseudomonadati</taxon>
        <taxon>Planctomycetota</taxon>
        <taxon>Planctomycetia</taxon>
        <taxon>Pirellulales</taxon>
        <taxon>Pirellulaceae</taxon>
        <taxon>Pirellula</taxon>
    </lineage>
</organism>
<comment type="similarity">
    <text evidence="1">Belongs to the CutA family.</text>
</comment>
<dbReference type="InterPro" id="IPR015867">
    <property type="entry name" value="N-reg_PII/ATP_PRibTrfase_C"/>
</dbReference>
<name>D2R4F3_PIRSD</name>
<reference evidence="2 3" key="1">
    <citation type="journal article" date="2009" name="Stand. Genomic Sci.">
        <title>Complete genome sequence of Pirellula staleyi type strain (ATCC 27377).</title>
        <authorList>
            <person name="Clum A."/>
            <person name="Tindall B.J."/>
            <person name="Sikorski J."/>
            <person name="Ivanova N."/>
            <person name="Mavrommatis K."/>
            <person name="Lucas S."/>
            <person name="Glavina del Rio T."/>
            <person name="Nolan M."/>
            <person name="Chen F."/>
            <person name="Tice H."/>
            <person name="Pitluck S."/>
            <person name="Cheng J.F."/>
            <person name="Chertkov O."/>
            <person name="Brettin T."/>
            <person name="Han C."/>
            <person name="Detter J.C."/>
            <person name="Kuske C."/>
            <person name="Bruce D."/>
            <person name="Goodwin L."/>
            <person name="Ovchinikova G."/>
            <person name="Pati A."/>
            <person name="Mikhailova N."/>
            <person name="Chen A."/>
            <person name="Palaniappan K."/>
            <person name="Land M."/>
            <person name="Hauser L."/>
            <person name="Chang Y.J."/>
            <person name="Jeffries C.D."/>
            <person name="Chain P."/>
            <person name="Rohde M."/>
            <person name="Goker M."/>
            <person name="Bristow J."/>
            <person name="Eisen J.A."/>
            <person name="Markowitz V."/>
            <person name="Hugenholtz P."/>
            <person name="Kyrpides N.C."/>
            <person name="Klenk H.P."/>
            <person name="Lapidus A."/>
        </authorList>
    </citation>
    <scope>NUCLEOTIDE SEQUENCE [LARGE SCALE GENOMIC DNA]</scope>
    <source>
        <strain evidence="3">ATCC 27377 / DSM 6068 / ICPB 4128</strain>
    </source>
</reference>
<dbReference type="EMBL" id="CP001848">
    <property type="protein sequence ID" value="ADB15301.1"/>
    <property type="molecule type" value="Genomic_DNA"/>
</dbReference>
<protein>
    <submittedName>
        <fullName evidence="2">CutA1 divalent ion tolerance protein</fullName>
    </submittedName>
</protein>